<dbReference type="KEGG" id="lsu:A6B45_04870"/>
<gene>
    <name evidence="1" type="ORF">LES8486_00514</name>
    <name evidence="2" type="ORF">LES9216_00661</name>
</gene>
<keyword evidence="4" id="KW-1185">Reference proteome</keyword>
<sequence length="104" mass="12665">MTIKKHNKRKAQLTKYLEQLDEFNWHHPTQVSEMADSQHERDNRTYYLAQISLILFNNYQQSYMQIAQMLNMSSRTARRLTIDYEQDFDSLEEIMEELQNGEDW</sequence>
<reference evidence="2 3" key="1">
    <citation type="submission" date="2018-02" db="EMBL/GenBank/DDBJ databases">
        <authorList>
            <person name="Cohen D.B."/>
            <person name="Kent A.D."/>
        </authorList>
    </citation>
    <scope>NUCLEOTIDE SEQUENCE [LARGE SCALE GENOMIC DNA]</scope>
    <source>
        <strain evidence="2 3">CECT 9216</strain>
    </source>
</reference>
<dbReference type="Proteomes" id="UP000239237">
    <property type="component" value="Unassembled WGS sequence"/>
</dbReference>
<evidence type="ECO:0000313" key="3">
    <source>
        <dbReference type="Proteomes" id="UP000237923"/>
    </source>
</evidence>
<dbReference type="AlphaFoldDB" id="A0A2N9K8D7"/>
<evidence type="ECO:0000313" key="4">
    <source>
        <dbReference type="Proteomes" id="UP000239237"/>
    </source>
</evidence>
<evidence type="ECO:0000313" key="2">
    <source>
        <dbReference type="EMBL" id="SPE06759.1"/>
    </source>
</evidence>
<dbReference type="GeneID" id="99674115"/>
<organism evidence="2 3">
    <name type="scientific">Leuconostoc suionicum</name>
    <dbReference type="NCBI Taxonomy" id="1511761"/>
    <lineage>
        <taxon>Bacteria</taxon>
        <taxon>Bacillati</taxon>
        <taxon>Bacillota</taxon>
        <taxon>Bacilli</taxon>
        <taxon>Lactobacillales</taxon>
        <taxon>Lactobacillaceae</taxon>
        <taxon>Leuconostoc</taxon>
    </lineage>
</organism>
<accession>A0A2N9K8D7</accession>
<name>A0A2N9K8D7_9LACO</name>
<dbReference type="RefSeq" id="WP_004915877.1">
    <property type="nucleotide sequence ID" value="NZ_AP017935.1"/>
</dbReference>
<dbReference type="Proteomes" id="UP000237923">
    <property type="component" value="Unassembled WGS sequence"/>
</dbReference>
<dbReference type="EMBL" id="OKQR01000001">
    <property type="protein sequence ID" value="SPD91534.1"/>
    <property type="molecule type" value="Genomic_DNA"/>
</dbReference>
<proteinExistence type="predicted"/>
<reference evidence="1 4" key="2">
    <citation type="submission" date="2018-02" db="EMBL/GenBank/DDBJ databases">
        <authorList>
            <person name="Rodrigo-Torres L."/>
            <person name="Arahal R. D."/>
            <person name="Lucena T."/>
        </authorList>
    </citation>
    <scope>NUCLEOTIDE SEQUENCE [LARGE SCALE GENOMIC DNA]</scope>
    <source>
        <strain evidence="1 4">CECT 8486</strain>
    </source>
</reference>
<dbReference type="EMBL" id="OKQU01000001">
    <property type="protein sequence ID" value="SPE06759.1"/>
    <property type="molecule type" value="Genomic_DNA"/>
</dbReference>
<evidence type="ECO:0000313" key="1">
    <source>
        <dbReference type="EMBL" id="SPD91534.1"/>
    </source>
</evidence>
<protein>
    <submittedName>
        <fullName evidence="2">Uncharacterized protein</fullName>
    </submittedName>
</protein>